<evidence type="ECO:0000313" key="7">
    <source>
        <dbReference type="Proteomes" id="UP000184612"/>
    </source>
</evidence>
<dbReference type="Pfam" id="PF00145">
    <property type="entry name" value="DNA_methylase"/>
    <property type="match status" value="1"/>
</dbReference>
<dbReference type="InterPro" id="IPR029063">
    <property type="entry name" value="SAM-dependent_MTases_sf"/>
</dbReference>
<dbReference type="RefSeq" id="WP_073590748.1">
    <property type="nucleotide sequence ID" value="NZ_FRFD01000013.1"/>
</dbReference>
<dbReference type="Pfam" id="PF13304">
    <property type="entry name" value="AAA_21"/>
    <property type="match status" value="1"/>
</dbReference>
<dbReference type="InterPro" id="IPR001525">
    <property type="entry name" value="C5_MeTfrase"/>
</dbReference>
<comment type="caution">
    <text evidence="4">Lacks conserved residue(s) required for the propagation of feature annotation.</text>
</comment>
<dbReference type="STRING" id="1121345.SAMN02745217_04120"/>
<dbReference type="AlphaFoldDB" id="A0A1M7YLC7"/>
<dbReference type="InterPro" id="IPR038729">
    <property type="entry name" value="Rad50/SbcC_AAA"/>
</dbReference>
<dbReference type="Gene3D" id="3.40.50.300">
    <property type="entry name" value="P-loop containing nucleotide triphosphate hydrolases"/>
    <property type="match status" value="2"/>
</dbReference>
<feature type="domain" description="AAA+ ATPase" evidence="5">
    <location>
        <begin position="346"/>
        <end position="588"/>
    </location>
</feature>
<evidence type="ECO:0000256" key="1">
    <source>
        <dbReference type="ARBA" id="ARBA00022603"/>
    </source>
</evidence>
<dbReference type="InterPro" id="IPR027417">
    <property type="entry name" value="P-loop_NTPase"/>
</dbReference>
<dbReference type="SUPFAM" id="SSF52540">
    <property type="entry name" value="P-loop containing nucleoside triphosphate hydrolases"/>
    <property type="match status" value="1"/>
</dbReference>
<dbReference type="SMART" id="SM00382">
    <property type="entry name" value="AAA"/>
    <property type="match status" value="1"/>
</dbReference>
<keyword evidence="1 4" id="KW-0489">Methyltransferase</keyword>
<dbReference type="EMBL" id="FRFD01000013">
    <property type="protein sequence ID" value="SHO53431.1"/>
    <property type="molecule type" value="Genomic_DNA"/>
</dbReference>
<evidence type="ECO:0000256" key="4">
    <source>
        <dbReference type="PROSITE-ProRule" id="PRU01016"/>
    </source>
</evidence>
<evidence type="ECO:0000256" key="2">
    <source>
        <dbReference type="ARBA" id="ARBA00022679"/>
    </source>
</evidence>
<dbReference type="GO" id="GO:0009307">
    <property type="term" value="P:DNA restriction-modification system"/>
    <property type="evidence" value="ECO:0007669"/>
    <property type="project" value="UniProtKB-KW"/>
</dbReference>
<dbReference type="Proteomes" id="UP000184612">
    <property type="component" value="Unassembled WGS sequence"/>
</dbReference>
<dbReference type="InterPro" id="IPR003593">
    <property type="entry name" value="AAA+_ATPase"/>
</dbReference>
<reference evidence="6 7" key="1">
    <citation type="submission" date="2016-12" db="EMBL/GenBank/DDBJ databases">
        <authorList>
            <person name="Song W.-J."/>
            <person name="Kurnit D.M."/>
        </authorList>
    </citation>
    <scope>NUCLEOTIDE SEQUENCE [LARGE SCALE GENOMIC DNA]</scope>
    <source>
        <strain evidence="6 7">DSM 12503</strain>
    </source>
</reference>
<dbReference type="GO" id="GO:0016887">
    <property type="term" value="F:ATP hydrolysis activity"/>
    <property type="evidence" value="ECO:0007669"/>
    <property type="project" value="InterPro"/>
</dbReference>
<proteinExistence type="inferred from homology"/>
<dbReference type="PANTHER" id="PTHR43581:SF2">
    <property type="entry name" value="EXCINUCLEASE ATPASE SUBUNIT"/>
    <property type="match status" value="1"/>
</dbReference>
<dbReference type="Gene3D" id="3.90.120.10">
    <property type="entry name" value="DNA Methylase, subunit A, domain 2"/>
    <property type="match status" value="1"/>
</dbReference>
<comment type="similarity">
    <text evidence="4">Belongs to the class I-like SAM-binding methyltransferase superfamily. C5-methyltransferase family.</text>
</comment>
<dbReference type="PANTHER" id="PTHR43581">
    <property type="entry name" value="ATP/GTP PHOSPHATASE"/>
    <property type="match status" value="1"/>
</dbReference>
<dbReference type="InterPro" id="IPR051396">
    <property type="entry name" value="Bact_Antivir_Def_Nuclease"/>
</dbReference>
<accession>A0A1M7YLC7</accession>
<keyword evidence="4" id="KW-0949">S-adenosyl-L-methionine</keyword>
<name>A0A1M7YLC7_9FIRM</name>
<dbReference type="SUPFAM" id="SSF53335">
    <property type="entry name" value="S-adenosyl-L-methionine-dependent methyltransferases"/>
    <property type="match status" value="1"/>
</dbReference>
<dbReference type="Pfam" id="PF13476">
    <property type="entry name" value="AAA_23"/>
    <property type="match status" value="1"/>
</dbReference>
<dbReference type="GO" id="GO:0006302">
    <property type="term" value="P:double-strand break repair"/>
    <property type="evidence" value="ECO:0007669"/>
    <property type="project" value="InterPro"/>
</dbReference>
<evidence type="ECO:0000259" key="5">
    <source>
        <dbReference type="SMART" id="SM00382"/>
    </source>
</evidence>
<protein>
    <submittedName>
        <fullName evidence="6">Site-specific DNA-cytosine methylase</fullName>
    </submittedName>
</protein>
<dbReference type="OrthoDB" id="9809324at2"/>
<dbReference type="GO" id="GO:0008168">
    <property type="term" value="F:methyltransferase activity"/>
    <property type="evidence" value="ECO:0007669"/>
    <property type="project" value="UniProtKB-KW"/>
</dbReference>
<keyword evidence="2 4" id="KW-0808">Transferase</keyword>
<gene>
    <name evidence="6" type="ORF">SAMN02745217_04120</name>
</gene>
<organism evidence="6 7">
    <name type="scientific">Anaerocolumna xylanovorans DSM 12503</name>
    <dbReference type="NCBI Taxonomy" id="1121345"/>
    <lineage>
        <taxon>Bacteria</taxon>
        <taxon>Bacillati</taxon>
        <taxon>Bacillota</taxon>
        <taxon>Clostridia</taxon>
        <taxon>Lachnospirales</taxon>
        <taxon>Lachnospiraceae</taxon>
        <taxon>Anaerocolumna</taxon>
    </lineage>
</organism>
<sequence>MIGKRVLDLNGGLGGKVHAFQKKGFDVVKVIDNDSENCKILEKITAKDKVTNSDILEIDSSNLPDVDIIIANYAIQAFSVARKGKFDNNRDINHVIYNIISQKRPQFFLIEVPVHIIANIKYNLESYMSNYITLGYEVFYQIYDEMNFSGYPVVGKQGYFIGILNLSYEKFEFPETVYFEAVNELPFEKIDNAESWYRVNNFPIKDLEAGQIYVKKINELKETKNVYLGRAYENYLVDSIGPRRFTHNEIANLKGLADMDYNFCLNKRRMYNKIANESNVYIVSAIADRILILIDNINKIKNNTESIGNTIENKEKNSNIIFSKLILKEIYIKKLKGLNDLELKFEKNLTALMGVNGSGKSTILHALACVYMPFEKGENYVFSEFFTPTPDANWRGSSFTVVNYDENLGEVTQKKYEKKGYRWARYSNRPERDVFYIGITSCIPEIEIEKSTSFINYISKNITEKHVKKIVTDAAYIMQKDYAELMLHETRKKNYIGVRTKANINYSALSMGAGEQRVIKILQTVYNAHQYSMILIDEIDLLLHANAFRKLIEILSDIACTKKLQIIFSTHSMEMLDLEQYADIKYLDHKDGKILVYNTVNPDLLYELSGKTEKPFSIYVEDYLAQSIVSKVAKDLKMRKYINIICYGAIENAFTVAAGKVLDGEELSKFLVVTDGDKYITREEKKKRLQSVLSGTEQEHGDKIEKALSIIVQFELPKNTPPEEYIHSMLVAMDSEEECVTCAKKIRNVNNSHEWIGKIEEQMGTGKDVYYDIMEVVAENENWLKYVENIQKWIKEKKEEV</sequence>
<dbReference type="InterPro" id="IPR003959">
    <property type="entry name" value="ATPase_AAA_core"/>
</dbReference>
<dbReference type="Gene3D" id="3.40.50.150">
    <property type="entry name" value="Vaccinia Virus protein VP39"/>
    <property type="match status" value="1"/>
</dbReference>
<keyword evidence="3" id="KW-0680">Restriction system</keyword>
<dbReference type="GO" id="GO:0032259">
    <property type="term" value="P:methylation"/>
    <property type="evidence" value="ECO:0007669"/>
    <property type="project" value="UniProtKB-KW"/>
</dbReference>
<keyword evidence="7" id="KW-1185">Reference proteome</keyword>
<evidence type="ECO:0000256" key="3">
    <source>
        <dbReference type="ARBA" id="ARBA00022747"/>
    </source>
</evidence>
<dbReference type="PROSITE" id="PS51679">
    <property type="entry name" value="SAM_MT_C5"/>
    <property type="match status" value="1"/>
</dbReference>
<evidence type="ECO:0000313" key="6">
    <source>
        <dbReference type="EMBL" id="SHO53431.1"/>
    </source>
</evidence>